<protein>
    <submittedName>
        <fullName evidence="1">Uncharacterized protein</fullName>
    </submittedName>
</protein>
<dbReference type="EMBL" id="LR798360">
    <property type="protein sequence ID" value="CAB5226233.1"/>
    <property type="molecule type" value="Genomic_DNA"/>
</dbReference>
<reference evidence="1" key="1">
    <citation type="submission" date="2020-05" db="EMBL/GenBank/DDBJ databases">
        <authorList>
            <person name="Chiriac C."/>
            <person name="Salcher M."/>
            <person name="Ghai R."/>
            <person name="Kavagutti S V."/>
        </authorList>
    </citation>
    <scope>NUCLEOTIDE SEQUENCE</scope>
</reference>
<gene>
    <name evidence="1" type="ORF">UFOVP760_12</name>
</gene>
<accession>A0A6J7XBG0</accession>
<name>A0A6J7XBG0_9CAUD</name>
<sequence>MNPASASCWCGNGQFPEYFSKKFKNRKTLTTCYKYIDKSKTVIILESDNEEDSYFTFDLKEQRNRVTLMKMGWKPPTSQPSDSIVQHLN</sequence>
<evidence type="ECO:0000313" key="1">
    <source>
        <dbReference type="EMBL" id="CAB5226233.1"/>
    </source>
</evidence>
<organism evidence="1">
    <name type="scientific">uncultured Caudovirales phage</name>
    <dbReference type="NCBI Taxonomy" id="2100421"/>
    <lineage>
        <taxon>Viruses</taxon>
        <taxon>Duplodnaviria</taxon>
        <taxon>Heunggongvirae</taxon>
        <taxon>Uroviricota</taxon>
        <taxon>Caudoviricetes</taxon>
        <taxon>Peduoviridae</taxon>
        <taxon>Maltschvirus</taxon>
        <taxon>Maltschvirus maltsch</taxon>
    </lineage>
</organism>
<proteinExistence type="predicted"/>